<organism evidence="1 2">
    <name type="scientific">Potamilus streckersoni</name>
    <dbReference type="NCBI Taxonomy" id="2493646"/>
    <lineage>
        <taxon>Eukaryota</taxon>
        <taxon>Metazoa</taxon>
        <taxon>Spiralia</taxon>
        <taxon>Lophotrochozoa</taxon>
        <taxon>Mollusca</taxon>
        <taxon>Bivalvia</taxon>
        <taxon>Autobranchia</taxon>
        <taxon>Heteroconchia</taxon>
        <taxon>Palaeoheterodonta</taxon>
        <taxon>Unionida</taxon>
        <taxon>Unionoidea</taxon>
        <taxon>Unionidae</taxon>
        <taxon>Ambleminae</taxon>
        <taxon>Lampsilini</taxon>
        <taxon>Potamilus</taxon>
    </lineage>
</organism>
<accession>A0AAE0RTP4</accession>
<proteinExistence type="predicted"/>
<dbReference type="Proteomes" id="UP001195483">
    <property type="component" value="Unassembled WGS sequence"/>
</dbReference>
<dbReference type="EMBL" id="JAEAOA010001694">
    <property type="protein sequence ID" value="KAK3579431.1"/>
    <property type="molecule type" value="Genomic_DNA"/>
</dbReference>
<keyword evidence="2" id="KW-1185">Reference proteome</keyword>
<evidence type="ECO:0000313" key="2">
    <source>
        <dbReference type="Proteomes" id="UP001195483"/>
    </source>
</evidence>
<dbReference type="AlphaFoldDB" id="A0AAE0RTP4"/>
<comment type="caution">
    <text evidence="1">The sequence shown here is derived from an EMBL/GenBank/DDBJ whole genome shotgun (WGS) entry which is preliminary data.</text>
</comment>
<evidence type="ECO:0000313" key="1">
    <source>
        <dbReference type="EMBL" id="KAK3579431.1"/>
    </source>
</evidence>
<gene>
    <name evidence="1" type="ORF">CHS0354_028229</name>
</gene>
<sequence length="339" mass="38822">MPAQYIQRFSDDPLFSVLTVTAIIPKFAKRRRLTRINVYSLESVHPGDKYIDCFTGSLQDQYLTKSLPTSCQTNRGRFVRKQLSPVGDMVMENIKNYFNNYASNSSEDENGDQCTFCTSKNEKRECTSVLSPRGKRMILKSAEKRFQSKKRKNNDYKSNRSEIDPDSCDMVEWSRAIAVLTEKAQHMSKSKPSKDGSHHTWSTDCFNNDRCSIKLHATYTSTPTRSFINGSVCERFQKERNSFYNTKSTIDSDSSHFYESRKNVRKRPVMGNVAKFASIASISLGVLTEFKRNVHLKYGDRKRRRIKTNGILKLSTTLKVTIINDILKSAGVSETKTNE</sequence>
<name>A0AAE0RTP4_9BIVA</name>
<reference evidence="1" key="1">
    <citation type="journal article" date="2021" name="Genome Biol. Evol.">
        <title>A High-Quality Reference Genome for a Parasitic Bivalve with Doubly Uniparental Inheritance (Bivalvia: Unionida).</title>
        <authorList>
            <person name="Smith C.H."/>
        </authorList>
    </citation>
    <scope>NUCLEOTIDE SEQUENCE</scope>
    <source>
        <strain evidence="1">CHS0354</strain>
    </source>
</reference>
<reference evidence="1" key="3">
    <citation type="submission" date="2023-05" db="EMBL/GenBank/DDBJ databases">
        <authorList>
            <person name="Smith C.H."/>
        </authorList>
    </citation>
    <scope>NUCLEOTIDE SEQUENCE</scope>
    <source>
        <strain evidence="1">CHS0354</strain>
        <tissue evidence="1">Mantle</tissue>
    </source>
</reference>
<protein>
    <submittedName>
        <fullName evidence="1">Uncharacterized protein</fullName>
    </submittedName>
</protein>
<reference evidence="1" key="2">
    <citation type="journal article" date="2021" name="Genome Biol. Evol.">
        <title>Developing a high-quality reference genome for a parasitic bivalve with doubly uniparental inheritance (Bivalvia: Unionida).</title>
        <authorList>
            <person name="Smith C.H."/>
        </authorList>
    </citation>
    <scope>NUCLEOTIDE SEQUENCE</scope>
    <source>
        <strain evidence="1">CHS0354</strain>
        <tissue evidence="1">Mantle</tissue>
    </source>
</reference>